<reference evidence="2" key="1">
    <citation type="submission" date="2017-03" db="EMBL/GenBank/DDBJ databases">
        <title>Phytopthora megakarya and P. palmivora, two closely related causual agents of cacao black pod achieved similar genome size and gene model numbers by different mechanisms.</title>
        <authorList>
            <person name="Ali S."/>
            <person name="Shao J."/>
            <person name="Larry D.J."/>
            <person name="Kronmiller B."/>
            <person name="Shen D."/>
            <person name="Strem M.D."/>
            <person name="Melnick R.L."/>
            <person name="Guiltinan M.J."/>
            <person name="Tyler B.M."/>
            <person name="Meinhardt L.W."/>
            <person name="Bailey B.A."/>
        </authorList>
    </citation>
    <scope>NUCLEOTIDE SEQUENCE [LARGE SCALE GENOMIC DNA]</scope>
    <source>
        <strain evidence="2">zdho120</strain>
    </source>
</reference>
<evidence type="ECO:0000313" key="2">
    <source>
        <dbReference type="Proteomes" id="UP000198211"/>
    </source>
</evidence>
<accession>A0A225ULL5</accession>
<proteinExistence type="predicted"/>
<dbReference type="AlphaFoldDB" id="A0A225ULL5"/>
<dbReference type="OrthoDB" id="126325at2759"/>
<dbReference type="STRING" id="4795.A0A225ULL5"/>
<sequence length="151" mass="16608">MSVKPNNSGNAKFGCKKLNGAQYFDRDTPSEKLECPFYIIVFGKDGKWKLTKANFAHNHIKNIGSTKTPCVEGSVGRPTRPKQNTTERMESLTQLIATEMLPLPGEPTTSLIGEALKTFLFANGADASGSQISRMKQDIGVKLHGDWVESY</sequence>
<organism evidence="1 2">
    <name type="scientific">Phytophthora megakarya</name>
    <dbReference type="NCBI Taxonomy" id="4795"/>
    <lineage>
        <taxon>Eukaryota</taxon>
        <taxon>Sar</taxon>
        <taxon>Stramenopiles</taxon>
        <taxon>Oomycota</taxon>
        <taxon>Peronosporomycetes</taxon>
        <taxon>Peronosporales</taxon>
        <taxon>Peronosporaceae</taxon>
        <taxon>Phytophthora</taxon>
    </lineage>
</organism>
<dbReference type="Proteomes" id="UP000198211">
    <property type="component" value="Unassembled WGS sequence"/>
</dbReference>
<gene>
    <name evidence="1" type="ORF">PHMEG_00037708</name>
</gene>
<evidence type="ECO:0000313" key="1">
    <source>
        <dbReference type="EMBL" id="OWY93039.1"/>
    </source>
</evidence>
<dbReference type="EMBL" id="NBNE01016812">
    <property type="protein sequence ID" value="OWY93039.1"/>
    <property type="molecule type" value="Genomic_DNA"/>
</dbReference>
<comment type="caution">
    <text evidence="1">The sequence shown here is derived from an EMBL/GenBank/DDBJ whole genome shotgun (WGS) entry which is preliminary data.</text>
</comment>
<keyword evidence="2" id="KW-1185">Reference proteome</keyword>
<name>A0A225ULL5_9STRA</name>
<protein>
    <submittedName>
        <fullName evidence="1">Uncharacterized protein</fullName>
    </submittedName>
</protein>